<dbReference type="Gene3D" id="3.30.559.10">
    <property type="entry name" value="Chloramphenicol acetyltransferase-like domain"/>
    <property type="match status" value="7"/>
</dbReference>
<evidence type="ECO:0000313" key="8">
    <source>
        <dbReference type="Proteomes" id="UP000039046"/>
    </source>
</evidence>
<feature type="domain" description="Carrier" evidence="6">
    <location>
        <begin position="614"/>
        <end position="690"/>
    </location>
</feature>
<dbReference type="InterPro" id="IPR023213">
    <property type="entry name" value="CAT-like_dom_sf"/>
</dbReference>
<accession>A0A0A1TQH9</accession>
<reference evidence="7 8" key="1">
    <citation type="journal article" date="2015" name="Genome Announc.">
        <title>Draft Genome Sequence and Gene Annotation of the Entomopathogenic Fungus Verticillium hemipterigenum.</title>
        <authorList>
            <person name="Horn F."/>
            <person name="Habel A."/>
            <person name="Scharf D.H."/>
            <person name="Dworschak J."/>
            <person name="Brakhage A.A."/>
            <person name="Guthke R."/>
            <person name="Hertweck C."/>
            <person name="Linde J."/>
        </authorList>
    </citation>
    <scope>NUCLEOTIDE SEQUENCE [LARGE SCALE GENOMIC DNA]</scope>
</reference>
<dbReference type="SUPFAM" id="SSF47336">
    <property type="entry name" value="ACP-like"/>
    <property type="match status" value="5"/>
</dbReference>
<dbReference type="FunFam" id="1.10.1200.10:FF:000005">
    <property type="entry name" value="Nonribosomal peptide synthetase 1"/>
    <property type="match status" value="2"/>
</dbReference>
<dbReference type="Pfam" id="PF00668">
    <property type="entry name" value="Condensation"/>
    <property type="match status" value="7"/>
</dbReference>
<feature type="region of interest" description="Disordered" evidence="5">
    <location>
        <begin position="6268"/>
        <end position="6293"/>
    </location>
</feature>
<dbReference type="InterPro" id="IPR000873">
    <property type="entry name" value="AMP-dep_synth/lig_dom"/>
</dbReference>
<keyword evidence="8" id="KW-1185">Reference proteome</keyword>
<name>A0A0A1TQH9_9HYPO</name>
<dbReference type="FunFam" id="3.30.559.30:FF:000002">
    <property type="entry name" value="Nonribosomal peptide synthase Pes1"/>
    <property type="match status" value="2"/>
</dbReference>
<evidence type="ECO:0000256" key="1">
    <source>
        <dbReference type="ARBA" id="ARBA00022450"/>
    </source>
</evidence>
<dbReference type="OrthoDB" id="416786at2759"/>
<dbReference type="GO" id="GO:0043041">
    <property type="term" value="P:amino acid activation for nonribosomal peptide biosynthetic process"/>
    <property type="evidence" value="ECO:0007669"/>
    <property type="project" value="TreeGrafter"/>
</dbReference>
<feature type="domain" description="Carrier" evidence="6">
    <location>
        <begin position="1683"/>
        <end position="1760"/>
    </location>
</feature>
<feature type="domain" description="Carrier" evidence="6">
    <location>
        <begin position="4286"/>
        <end position="4362"/>
    </location>
</feature>
<organism evidence="7 8">
    <name type="scientific">[Torrubiella] hemipterigena</name>
    <dbReference type="NCBI Taxonomy" id="1531966"/>
    <lineage>
        <taxon>Eukaryota</taxon>
        <taxon>Fungi</taxon>
        <taxon>Dikarya</taxon>
        <taxon>Ascomycota</taxon>
        <taxon>Pezizomycotina</taxon>
        <taxon>Sordariomycetes</taxon>
        <taxon>Hypocreomycetidae</taxon>
        <taxon>Hypocreales</taxon>
        <taxon>Clavicipitaceae</taxon>
        <taxon>Clavicipitaceae incertae sedis</taxon>
        <taxon>'Torrubiella' clade</taxon>
    </lineage>
</organism>
<evidence type="ECO:0000313" key="7">
    <source>
        <dbReference type="EMBL" id="CEJ93262.1"/>
    </source>
</evidence>
<dbReference type="Gene3D" id="1.10.1200.10">
    <property type="entry name" value="ACP-like"/>
    <property type="match status" value="5"/>
</dbReference>
<dbReference type="InterPro" id="IPR020845">
    <property type="entry name" value="AMP-binding_CS"/>
</dbReference>
<protein>
    <recommendedName>
        <fullName evidence="6">Carrier domain-containing protein</fullName>
    </recommendedName>
</protein>
<dbReference type="GO" id="GO:0005737">
    <property type="term" value="C:cytoplasm"/>
    <property type="evidence" value="ECO:0007669"/>
    <property type="project" value="TreeGrafter"/>
</dbReference>
<evidence type="ECO:0000256" key="2">
    <source>
        <dbReference type="ARBA" id="ARBA00022553"/>
    </source>
</evidence>
<dbReference type="FunFam" id="3.30.300.30:FF:000015">
    <property type="entry name" value="Nonribosomal peptide synthase SidD"/>
    <property type="match status" value="5"/>
</dbReference>
<dbReference type="InterPro" id="IPR006162">
    <property type="entry name" value="Ppantetheine_attach_site"/>
</dbReference>
<dbReference type="PANTHER" id="PTHR45527">
    <property type="entry name" value="NONRIBOSOMAL PEPTIDE SYNTHETASE"/>
    <property type="match status" value="1"/>
</dbReference>
<evidence type="ECO:0000259" key="6">
    <source>
        <dbReference type="PROSITE" id="PS50075"/>
    </source>
</evidence>
<keyword evidence="2" id="KW-0597">Phosphoprotein</keyword>
<gene>
    <name evidence="7" type="ORF">VHEMI08867</name>
</gene>
<evidence type="ECO:0000256" key="3">
    <source>
        <dbReference type="ARBA" id="ARBA00022598"/>
    </source>
</evidence>
<dbReference type="PANTHER" id="PTHR45527:SF1">
    <property type="entry name" value="FATTY ACID SYNTHASE"/>
    <property type="match status" value="1"/>
</dbReference>
<dbReference type="Gene3D" id="3.30.300.30">
    <property type="match status" value="5"/>
</dbReference>
<dbReference type="EMBL" id="CDHN01000005">
    <property type="protein sequence ID" value="CEJ93262.1"/>
    <property type="molecule type" value="Genomic_DNA"/>
</dbReference>
<dbReference type="FunFam" id="3.40.50.12780:FF:000014">
    <property type="entry name" value="Nonribosomal peptide synthetase 1"/>
    <property type="match status" value="1"/>
</dbReference>
<dbReference type="CDD" id="cd19542">
    <property type="entry name" value="CT_NRPS-like"/>
    <property type="match status" value="3"/>
</dbReference>
<dbReference type="SUPFAM" id="SSF52777">
    <property type="entry name" value="CoA-dependent acyltransferases"/>
    <property type="match status" value="14"/>
</dbReference>
<dbReference type="GO" id="GO:0044550">
    <property type="term" value="P:secondary metabolite biosynthetic process"/>
    <property type="evidence" value="ECO:0007669"/>
    <property type="project" value="TreeGrafter"/>
</dbReference>
<evidence type="ECO:0000256" key="5">
    <source>
        <dbReference type="SAM" id="MobiDB-lite"/>
    </source>
</evidence>
<dbReference type="NCBIfam" id="TIGR01733">
    <property type="entry name" value="AA-adenyl-dom"/>
    <property type="match status" value="5"/>
</dbReference>
<comment type="similarity">
    <text evidence="4">Belongs to the NRP synthetase family.</text>
</comment>
<proteinExistence type="inferred from homology"/>
<dbReference type="PROSITE" id="PS00455">
    <property type="entry name" value="AMP_BINDING"/>
    <property type="match status" value="5"/>
</dbReference>
<dbReference type="NCBIfam" id="NF003417">
    <property type="entry name" value="PRK04813.1"/>
    <property type="match status" value="5"/>
</dbReference>
<dbReference type="CDD" id="cd05918">
    <property type="entry name" value="A_NRPS_SidN3_like"/>
    <property type="match status" value="5"/>
</dbReference>
<dbReference type="InterPro" id="IPR020806">
    <property type="entry name" value="PKS_PP-bd"/>
</dbReference>
<dbReference type="Gene3D" id="3.30.559.30">
    <property type="entry name" value="Nonribosomal peptide synthetase, condensation domain"/>
    <property type="match status" value="7"/>
</dbReference>
<dbReference type="Pfam" id="PF00550">
    <property type="entry name" value="PP-binding"/>
    <property type="match status" value="5"/>
</dbReference>
<dbReference type="InterPro" id="IPR009081">
    <property type="entry name" value="PP-bd_ACP"/>
</dbReference>
<evidence type="ECO:0000256" key="4">
    <source>
        <dbReference type="ARBA" id="ARBA00029454"/>
    </source>
</evidence>
<dbReference type="Gene3D" id="3.40.50.12780">
    <property type="entry name" value="N-terminal domain of ligase-like"/>
    <property type="match status" value="5"/>
</dbReference>
<dbReference type="STRING" id="1531966.A0A0A1TQH9"/>
<dbReference type="InterPro" id="IPR045851">
    <property type="entry name" value="AMP-bd_C_sf"/>
</dbReference>
<sequence>MQLADTQQQQQYQKVVYGYDLSDHEDVDYPSSDTAETTAGSDLSHAALTPGQANLERIWAWNATVPSKTNTCVHTLFSQTAARQPSAQAIDAWDGSLSYEQLDALTDRIAKHLVLLGVNQSTLVPLCFEKSKWTPVAALSVMKAGGACVGMDVSQPPERLRSIVSQLNAQLILTSSSTHDLAGKIGSETTQRLTLDDETIDTLFSDPLDALTLPAINPNSLVYIVFTSGSTGTPKGVMVTHANMASAITHQQAAHHFHPQSRVYDFASYAFDVAWSNVIHTLTVGGVLCIPSEQERKNDLAASLARYHITYLDITPSLARVLPASAFKQLETVTLGGEALPAQHAQVWASMVDNLNNPYGPSECTPTATITRIAADEPFKGSIGRGLGLNTWVVDPVSGDTLMPVGQTGELWLEGPLVGAGYFNDKEKTQKAFILDPPWLRAGCGDEHPGRSGRLFRTGDLVRYNQDGSLGFVGRKDAQVKINGQRVELGEIEHQISLALPQNVVADVVAEMVEPQQGASQSKMLVAFLECKSFASQDEEMFLETAHKTVDGLSDKLRDKLPAYMVPSSYVPVRTFPMTGTGKTDRRALRQMAEAMSRQDLARFNAAQQSELRAPTTDTEVLMHALWAAVLAIDEDTFGLDDHFLHLGGDSIAAMKLVAAAREFGIVMTVAQIFGNPRLESLCSIVTLVGDAGVECPPFSLLSRTDAEQVKLDVARTLGVSPGLVEDVFPCTPLQEGLLSMTEQAGEGGDYVVSYPLQLHSSIDIGRLTVAWDKVVANNPILRTRVVDLTGEGLVQVVVDEVPELVMTTGSVTSIRKSTKIGLGSPLAHFTLVRNRSEDPVTFLWTMHHAVYDGWTVRLLVDQVYRAYMGHELPAVPAFQNFLGHIGGINPEEAKDFWTQQFQDLDAPVFPRLPTATYTPKQDTLYEHTINDIQWPKNGVTASTTIRAALALLLADYSASDDVLFGVTVSGRQAAVAGVDQMTGPTIATIPVRVALGTHRNSSVADFLAAVQDQAIAATDYEQLGLQTIRKMSAAADRACQFQTLLVVQPKEEDDMLEESVFYRAGEIMDLTDKESFAELSSNALVMECHFTSNSLKMQLSHDSKAISAPQVVRLAEQLQSVLQQLCLLQDATVSDIETLSAQDLQAIWGWNAQVPQTHNVCVHDIFTQTALKYSSKTAIEAWDGNLTYKQLDTLSTQLAHQLSAYNIAGSVVPLCFTKSKWTPVAVWAVMKAGAASVTLDTSQPEERLQTIVQQVEPVLMLASSITSSLAKSVSPVPVHIIDTQTYTAKDLPPLPAVDPSSRLYIVFTSGSTGTPKGVTITHANFSSAILHQQSQHRFKPTSRVYDFASYAFDVSWSNILHTLTIGACLCIPADEARKDDLAGSILSFQSTHADLTPSAAAILPEHVMKTLDTIVLGGEKVPEAATSWAKLVDVINPYGPSECTPTATLTAIQPGGDFTGSIGRGLGLNTWVVSTQKDALVPVGAVGELWLEGPLVGAGYIGDAAKTAAAFVENPKWLASRRTGRLYKTGDLVRYSDDGELIFLGRKDAQVKINGQRVELSEIESHMERHESVRRAACVIPKSGPCAGRLTAVVSFNDQSSAAAFEFITPSAETTKQVEAVEAAVEATLPAYMVPAVWIPATTIPLNVSGKLNYRELLERLETIDKSYVSRHVVDVSGPARQPTSEAEALLRQVCSAVLNIAEDAVHLDQSFIANGGDSISAMRLASQCRAAGGVTVSVGQLLKSKSLAAFALTLKKADEAESRDVVLFNVPFNLSPIQHWYFEQMRGVTADKKDIYCNQGCYLKLNKPYSVEELQNAIYAVVEAHPMLRATFSQMDATWMQTIPPFDKNDVQVAVSTASSQDEVALLATQRHQSLDAFNGSVFAADIVTLASGEVQLVMVAHHLVMDLVSWRIISDDLEAALSKTPLQTGLSFQTWTKKQTEHAATLSPARVLSSTRTAVSNNLEFWRFTEANSNAVVDQHRRVIHVGAETTALVLGDANARFNTEPVDILIAAVWDAFFRTFAERTDLTIFSEGHGREAWNDSIDLAKTVGWFTTISPLHMAAASKPAELIRAVKDARRFLPANGFSYFASRYLSDAGKKAFQEDTDAAAMEVVFNYHGQFQQFENQDAVFLPVDLGIAEVGPQLPASSLFGIEVSIEAGITKFEFSANKHIAHQDRIEQWALTIKTSLEGICAELASNQKPSRTLHDHLYLGLDYTTLDTLETSILPSIEALNKTTVEAVLPPNPTVDGILISQLKEPESYKTVQYYELSAPKIDISQLVSAWEAVVAAQPALRSVFTPSLDTNTSFYQVVLASHKPEVVIVHASSPDETQTIKALPSVSYSEATPPHRVALCQIDDSRVLCCIDMSHAITDGTSNGIIAQNWIDAYNGSPITSINLLDTMTSFAAHLHANPAAQKLSYWSSKLADAKPCAFPELNNQGQAKSYSVVEATVQGAALSSIQVASAKLSVTPASIVQSAWALTLATYLGTSSVSFGYLASGRDLDIVGLDDSIGAYTNMLVCHADIDYQQPGSQLAQSMYNQILEDLKYQHSSLAAIQNALGLTNGQSLFNTIMSFQMQDGVVGDSKGLVMKTLEGDDPTEYDVVVNVGYSTESIHLLIDYSTLTLSKEQAERMASLFSSLMTAMLAPTALSRAQAVSDGDMKQIQVWNATVPVTKNVPVHELIQERVHRQPNALAIDAWDGQWTYAELDAITTKLAAHLVSLGAQNTIIPAVFEKSKWTPVVMISVMKAGAATVLVDPNQPLDRLRAIVQQVDPVIVLSSASNHGIAAQLGIANVLAVNSTLFESALANATLPSVNPSSPIYLVFTSGSTGLPKGVVVTHSNISSAIKHQRSALAVDASSRVYDYSSYMFDVVWCNLLQGLTAGSCICIPTDEDRKTNLVDSITSFAADTVIMTPSAVRGLDIAKLTTLKNLHFIGEALRTEIFNDLPATVTVTNLYGPTECTTYSTCQRVAPGASGSVSIGLGSGTTAWIVHPDHGDALVPVGAIGELCIEGPLVATGYLGDAEKTNAVFVENPTWLPRSGRIYKTGDLVSYNADGSLTFMGRKDAQVKLNGQRVELGEIEYHVQEALSDEDHSFQVIAEVITPDGGSPMLVAFVSPPDDKVSSRTEDDLNTLVQSKSSKLDGQLASILPPHMIPAAYVAVMGIPKTPSGKTDRKVLRAQGKTMSFSPAASSEKKQPTTSSQRVMQALWAAVLSQPVENLGLDDSFLRVGGDSITAMKLVGKAREQGISLSVADVFANPRLEDMALKAGDVEIEVEEDIAQFSMVSSGNLDQAIESAASQCSVDKNQIVDMYPCTALQEGMMALTIKRPGDYVLRCVFELKDSVDITTLRQSWNALVAASPVLRTRIVDLAGHLSQVVVDESSHWLQDRLIANLDEIHEPESPVIMELGTPLLISQMVTNTADNKHFLVATLHHAIYDGWSLNLVFDHLEKMYLGQTSFTWPADFRQLVKHTASIDKSEAKSFWSKQFAGSEAAAFPALPTPMYEPVPRDILTHSIDSISWPSNGITPSTLVRGAISILVSKYTDTRDVIYGVTSSGRQAAIPGIENMVGPAIATVPFRAAFQADDNLQQFLSSVQQNTMEMTRYEQTGLQHIRKASSDADKACQFQLLVIVQPADEASDWNSAIIERDVVGAGVQELDTYALTLECQLGADNLKIKASFDSSVISTHQTQRFAHQLEHILLQLCQPASQDLKMDQVSATSTQDLDDMWAWNETVPEAVDAAVHDLIHQRALEQPDAPAVCAWDGDFTYKEMDTLSTQLAHRLIAAGITSNSTIPLFFEKSKWTPIAMIAANKAGASAVAVDCGQPDDRLLSIISQVEAPLILCSSSKQPIAQRLVSLPTIVVDESAFTSAITPTQPLPKVDPSSKLYIVFTSGSTGTPKGVMITHRNMASAIKHQKIIQCMHNKSRVFDFASYAFDVAWANTMCSFEVGACLCIPSDADRKDDLSGAVLRLRATHADLTPSAALVLSTEALKQLDTLTLGGERLTLDNAAKWAEHTIVKNSYGPSECTPSATFSDEIRCADDFNGTIGKGSGMLTWIVDAETGSSLVPIGAIGELWLEGPCVGNGYLNDPVKTAKAFVTDPAWLAKGHKGVSGRQGRLYKTGDLVRYNMDGSIDFIGRKDAQVKINGQRVELTEIETHITSHPDVFQAACFWVTSGPCARRLVCALSIRSLRRGDVIGTAITLPSEEETPQFDSFLEDIKAQLKIAVPSYMVPAIWIPMFDLPQTASGKMNGKALKDWLVSMDEATHARIKSDAQTGTARAAETETEEVLCEACSTILNIPAAQVNLEASFIANGGDSITAMQIASACRAKGLAVSVAQLLRAKTLAEFAETSSQAAAPAMSYTEEYNKLFSLSPIQQWYFGLDLDKNATDQQYNQGFYLKLSKPQSTSKVQAALNKIVDAHSMLRARFEQTTDGWMQKVLPPSDKDKSSPLYHFEAATLQDVAQVEKLAKERQHSLDITNGPLFSADLCTTSSDEQYLILMAHHIIIDLVSWRIIMDDLETLLTTDNKLIGSLPFQLWAKMQVDRASTLHPDRVLSTTNTATNTSFWGFVPGTTPNKRGDHECLTVTADEKTTLLLLNEANRVLNTEPLELLLAAAWHAFLAAFPMRSDGLTIFNEAHGREPWSDDLDISKTVGWFTTMAPIHIGQSAAESVLDLVRHVKDARRQMPANGWNYFASRYLHPEGIEAFKAHDVMEVLFNYHGQFHQLDKEDAFFQDMSFDSVVEQGLGMPESSLFGFEVSIENNKTEFAISYNKHLSHQDEIRTWMTQIGTSLQTICNELVAMPKTNTLVDYEFLRLDYAGLDKLEQQILPSLPSGIDDVYPCKPTVDGILLSQIKDPEAYKTMQIYNTTHTSTLDIARLSEAWNQVVARQPALRTVFIAGLDDQAAFNQVILTSHTADIITLEASDEVSALAKMDAVPATNYQDQRPPHRITICSTSPTSAICKLEMSHAITDGFSSSLVIDEWIAAYSSSLSTTNLLESTRDFNRVWADKPTAERLSFWTTKLSGMEPSHFPRLTESPTKETGNMVLNIQGDLLAAFNARCAELSVTASSVVMAAWALTLSAYAGLNSVAFGYLASGRDLPITGLDECVGAFANMMILRADAVREQSDNVAFLHDIHSQVMQDLSYQHCSLASIQHELGLGPNQTLFNSIMSFQRVSDDDDEDESATELTFKNMDGLDPTEYDIVLGVSAGFKLLEIELDYSTQHLTDDQATRVLSLLEASITRLISTANTPASFVSPEDASTIWSWNAFVPETIHRAVHDMISDTVAKQPSATAICAWDGNWTYQELEDKSTLLAHKLLDLGISSNSIVPLCFEKSRWTPLATLAVMKAGACAVTLDSSQPVDRLRTIVEQVSAPIILTSPTNESLANSISSSVLVVNDIIFTIPRTAKPLPPVDPASKLYLNFTSGTTGTPKGVIVTHANYASAIVHQQAQHLFKHHSRVFDFASYAFDVSWSNLLHTLTIGAVLCIPSDADRKDDLAGSIERLGATHADLTPSAASTLPLETFSKLETVVLGGEKLSPDFAKSWSTLVNLINPYGPSECTPTATLVKVDPNAPFSGSIGHGIGLNTWIVDAITGESLVPVGTVGELLLEGPLVGDGYLNNPDKTSAAFIEDPAWLTRGGPSHAGRSGRLYKTGDLVKYAPDGSLIFIGRKDNQVKINGQRVEMGDIEHHVQSCLSVDSMQTIVELIQPENVAQKVLVAFISTTTSLSSSDLTIDNHLSETVKTATAGIRDRLAAVIPSYMIPSAYIALKALPIATTGKTDRKRLREFGSSLTWDQLGDSSSQSEFVEPQTPNERTLRDLWASVLHGIKEERIGANDSFLKIGGDSIGAMRLVTAARGAGFQLSVADILRSPKLSDMATFLHTLDRDVSAKPYEPFSLVSSSADMLRAAEAYNIDPSTITDIMPVTGHQSRLISMTYTSARTLLIYHTLDGTGAPNMDRMRLAVRTLVARYDMLRTVFFGHGDAFYQAVLSTDDITVPLYSSADSLDIITEKIRLGDNTQPLRYGALLTAFSVIHSTKSNTWRIVARLSHAQHDGMSMAKMWSAFEDVYNSTSTSPISIVRGPGSFSNYMHSLSQTDKPAARAYWRSLLAGSSMTTLKPRASLTVSYGEGPFLVREIPHAQLPASDTTFSTILRAAWAYVLSQQTQTSDVVFSCLTHGRSIPNAQDVFGACVNVVPTRMQIQPGWAPKDLISAIKAQNLSSMDHEHLGSRDIIRECTSWPKWTYAGSVVYYHNLDDGEEKAERSMHDDDDGSSQPDVDNTDLHITAKPSKSGIRIEFGFAADVMSDAAAEHLADTLVRTILAFYSNPEESLLAVSPTQPKPHAADAVHTKVVSHDPAMKAAVTAAWQAVFPGTAFHSYQTIFDLGADISSVALLCAHLQTLGHEISIEQVLENPTREGQAAALLSLTRATTPGSLPNWEKQQGTPKNRGCFPLAFILEKLNLV</sequence>
<dbReference type="InterPro" id="IPR010071">
    <property type="entry name" value="AA_adenyl_dom"/>
</dbReference>
<dbReference type="PROSITE" id="PS00012">
    <property type="entry name" value="PHOSPHOPANTETHEINE"/>
    <property type="match status" value="3"/>
</dbReference>
<dbReference type="FunFam" id="3.30.559.30:FF:000003">
    <property type="entry name" value="Nonribosomal peptide synthase SidD"/>
    <property type="match status" value="2"/>
</dbReference>
<dbReference type="Proteomes" id="UP000039046">
    <property type="component" value="Unassembled WGS sequence"/>
</dbReference>
<dbReference type="CDD" id="cd19545">
    <property type="entry name" value="FUM14_C_NRPS-like"/>
    <property type="match status" value="2"/>
</dbReference>
<dbReference type="PROSITE" id="PS50075">
    <property type="entry name" value="CARRIER"/>
    <property type="match status" value="5"/>
</dbReference>
<dbReference type="InterPro" id="IPR001242">
    <property type="entry name" value="Condensation_dom"/>
</dbReference>
<feature type="domain" description="Carrier" evidence="6">
    <location>
        <begin position="5817"/>
        <end position="5894"/>
    </location>
</feature>
<dbReference type="GO" id="GO:0031177">
    <property type="term" value="F:phosphopantetheine binding"/>
    <property type="evidence" value="ECO:0007669"/>
    <property type="project" value="InterPro"/>
</dbReference>
<dbReference type="HOGENOM" id="CLU_222946_0_0_1"/>
<dbReference type="SMART" id="SM00823">
    <property type="entry name" value="PKS_PP"/>
    <property type="match status" value="5"/>
</dbReference>
<keyword evidence="3" id="KW-0436">Ligase</keyword>
<dbReference type="InterPro" id="IPR042099">
    <property type="entry name" value="ANL_N_sf"/>
</dbReference>
<dbReference type="SUPFAM" id="SSF56801">
    <property type="entry name" value="Acetyl-CoA synthetase-like"/>
    <property type="match status" value="5"/>
</dbReference>
<dbReference type="InterPro" id="IPR036736">
    <property type="entry name" value="ACP-like_sf"/>
</dbReference>
<keyword evidence="1" id="KW-0596">Phosphopantetheine</keyword>
<dbReference type="GO" id="GO:0016874">
    <property type="term" value="F:ligase activity"/>
    <property type="evidence" value="ECO:0007669"/>
    <property type="project" value="UniProtKB-KW"/>
</dbReference>
<feature type="domain" description="Carrier" evidence="6">
    <location>
        <begin position="3200"/>
        <end position="3276"/>
    </location>
</feature>
<dbReference type="Pfam" id="PF00501">
    <property type="entry name" value="AMP-binding"/>
    <property type="match status" value="5"/>
</dbReference>